<comment type="caution">
    <text evidence="1">The sequence shown here is derived from an EMBL/GenBank/DDBJ whole genome shotgun (WGS) entry which is preliminary data.</text>
</comment>
<evidence type="ECO:0000313" key="2">
    <source>
        <dbReference type="Proteomes" id="UP000487757"/>
    </source>
</evidence>
<dbReference type="EMBL" id="WKKH01000013">
    <property type="protein sequence ID" value="MRX76462.1"/>
    <property type="molecule type" value="Genomic_DNA"/>
</dbReference>
<proteinExistence type="predicted"/>
<dbReference type="Proteomes" id="UP000487757">
    <property type="component" value="Unassembled WGS sequence"/>
</dbReference>
<dbReference type="InterPro" id="IPR024992">
    <property type="entry name" value="DUF3891"/>
</dbReference>
<keyword evidence="2" id="KW-1185">Reference proteome</keyword>
<name>A0A7K0FYK2_9SPHI</name>
<dbReference type="Pfam" id="PF13030">
    <property type="entry name" value="DUF3891"/>
    <property type="match status" value="1"/>
</dbReference>
<evidence type="ECO:0000313" key="1">
    <source>
        <dbReference type="EMBL" id="MRX76462.1"/>
    </source>
</evidence>
<sequence>MIVCYNEKGWQVTTQRSHGLLAGQICARWKLDNQPEQWVETLIATTEHDDVFNEFERNPLIDDKGAPINFKMTGFDLEAATRLMDMALTKSRFITLLISRHIEFTHGDDVKAKNFLAGLKKSESKWIKEAGTTKAELSQAYELLEFCDAFSLLICQEQIPPEQRRLEISNGPDGKSYTLFQSGESLIVEPWPFAVETFEVSYERREINELKFDNDESFRDALKNAPVKPIRIRISKV</sequence>
<organism evidence="1 2">
    <name type="scientific">Pedobacter petrophilus</name>
    <dbReference type="NCBI Taxonomy" id="1908241"/>
    <lineage>
        <taxon>Bacteria</taxon>
        <taxon>Pseudomonadati</taxon>
        <taxon>Bacteroidota</taxon>
        <taxon>Sphingobacteriia</taxon>
        <taxon>Sphingobacteriales</taxon>
        <taxon>Sphingobacteriaceae</taxon>
        <taxon>Pedobacter</taxon>
    </lineage>
</organism>
<accession>A0A7K0FYK2</accession>
<dbReference type="AlphaFoldDB" id="A0A7K0FYK2"/>
<gene>
    <name evidence="1" type="ORF">GJU39_10205</name>
</gene>
<dbReference type="OrthoDB" id="872894at2"/>
<dbReference type="RefSeq" id="WP_154280693.1">
    <property type="nucleotide sequence ID" value="NZ_JBHUJQ010000001.1"/>
</dbReference>
<protein>
    <submittedName>
        <fullName evidence="1">DUF3891 family protein</fullName>
    </submittedName>
</protein>
<reference evidence="1 2" key="1">
    <citation type="submission" date="2019-11" db="EMBL/GenBank/DDBJ databases">
        <title>Pedobacter petrophilus genome.</title>
        <authorList>
            <person name="Feldbauer M.J."/>
            <person name="Newman J.D."/>
        </authorList>
    </citation>
    <scope>NUCLEOTIDE SEQUENCE [LARGE SCALE GENOMIC DNA]</scope>
    <source>
        <strain evidence="1 2">LMG 29686</strain>
    </source>
</reference>